<keyword evidence="11" id="KW-1185">Reference proteome</keyword>
<dbReference type="PANTHER" id="PTHR30193:SF44">
    <property type="entry name" value="LACTOSE TRANSPORT SYSTEM PERMEASE PROTEIN LACF"/>
    <property type="match status" value="1"/>
</dbReference>
<evidence type="ECO:0000256" key="8">
    <source>
        <dbReference type="SAM" id="MobiDB-lite"/>
    </source>
</evidence>
<evidence type="ECO:0000313" key="11">
    <source>
        <dbReference type="Proteomes" id="UP000460435"/>
    </source>
</evidence>
<evidence type="ECO:0000256" key="6">
    <source>
        <dbReference type="ARBA" id="ARBA00023136"/>
    </source>
</evidence>
<feature type="transmembrane region" description="Helical" evidence="7">
    <location>
        <begin position="295"/>
        <end position="315"/>
    </location>
</feature>
<dbReference type="Proteomes" id="UP000460435">
    <property type="component" value="Unassembled WGS sequence"/>
</dbReference>
<comment type="subcellular location">
    <subcellularLocation>
        <location evidence="1 7">Cell membrane</location>
        <topology evidence="1 7">Multi-pass membrane protein</topology>
    </subcellularLocation>
</comment>
<dbReference type="PROSITE" id="PS50928">
    <property type="entry name" value="ABC_TM1"/>
    <property type="match status" value="1"/>
</dbReference>
<dbReference type="Pfam" id="PF00528">
    <property type="entry name" value="BPD_transp_1"/>
    <property type="match status" value="1"/>
</dbReference>
<dbReference type="AlphaFoldDB" id="A0A7K3M2D8"/>
<keyword evidence="6 7" id="KW-0472">Membrane</keyword>
<keyword evidence="4 7" id="KW-0812">Transmembrane</keyword>
<reference evidence="10 11" key="1">
    <citation type="submission" date="2019-11" db="EMBL/GenBank/DDBJ databases">
        <authorList>
            <person name="Li X.-J."/>
            <person name="Feng X.-M."/>
        </authorList>
    </citation>
    <scope>NUCLEOTIDE SEQUENCE [LARGE SCALE GENOMIC DNA]</scope>
    <source>
        <strain evidence="10 11">XMNu-373</strain>
    </source>
</reference>
<dbReference type="SUPFAM" id="SSF161098">
    <property type="entry name" value="MetI-like"/>
    <property type="match status" value="1"/>
</dbReference>
<comment type="caution">
    <text evidence="10">The sequence shown here is derived from an EMBL/GenBank/DDBJ whole genome shotgun (WGS) entry which is preliminary data.</text>
</comment>
<feature type="transmembrane region" description="Helical" evidence="7">
    <location>
        <begin position="29"/>
        <end position="50"/>
    </location>
</feature>
<evidence type="ECO:0000256" key="5">
    <source>
        <dbReference type="ARBA" id="ARBA00022989"/>
    </source>
</evidence>
<feature type="region of interest" description="Disordered" evidence="8">
    <location>
        <begin position="1"/>
        <end position="24"/>
    </location>
</feature>
<dbReference type="PANTHER" id="PTHR30193">
    <property type="entry name" value="ABC TRANSPORTER PERMEASE PROTEIN"/>
    <property type="match status" value="1"/>
</dbReference>
<feature type="transmembrane region" description="Helical" evidence="7">
    <location>
        <begin position="236"/>
        <end position="264"/>
    </location>
</feature>
<sequence>MAESIRTSGDTRRSGRPGRRKRSSPTERVSWSLALLAIPGVVYFLVFAYLPMVGLIVAFKDFNVSDGIFGSPWNGLDNFEYFVSTGAAPRIIFNTVFLNALFLSATLAWGLLLAIMLNEIRLHLYKRVTQSVVFFPYFVSPIVISVMLQVLLAGVGGEGGAVNDMLGVFNLPDVTWYTEPGPWPWILTIVKVWQLGGYMSVIFLAAITAISPDVYEAGVIDGASRARMALSITVPLLRPTAAILVVLGIGRIFYGDFAMIYAIIGDNGVLFSTTDVIDTYVFRALRSLGNFGTTAAVGLFQAVLGFIFVSVAVILQRRYARESSLL</sequence>
<evidence type="ECO:0000313" key="10">
    <source>
        <dbReference type="EMBL" id="NDL57197.1"/>
    </source>
</evidence>
<proteinExistence type="inferred from homology"/>
<dbReference type="GO" id="GO:0055085">
    <property type="term" value="P:transmembrane transport"/>
    <property type="evidence" value="ECO:0007669"/>
    <property type="project" value="InterPro"/>
</dbReference>
<dbReference type="InterPro" id="IPR051393">
    <property type="entry name" value="ABC_transporter_permease"/>
</dbReference>
<protein>
    <submittedName>
        <fullName evidence="10">ABC transporter permease subunit</fullName>
    </submittedName>
</protein>
<evidence type="ECO:0000256" key="1">
    <source>
        <dbReference type="ARBA" id="ARBA00004651"/>
    </source>
</evidence>
<keyword evidence="2 7" id="KW-0813">Transport</keyword>
<name>A0A7K3M2D8_9ACTN</name>
<keyword evidence="3" id="KW-1003">Cell membrane</keyword>
<dbReference type="InterPro" id="IPR000515">
    <property type="entry name" value="MetI-like"/>
</dbReference>
<dbReference type="Gene3D" id="1.10.3720.10">
    <property type="entry name" value="MetI-like"/>
    <property type="match status" value="1"/>
</dbReference>
<evidence type="ECO:0000256" key="4">
    <source>
        <dbReference type="ARBA" id="ARBA00022692"/>
    </source>
</evidence>
<feature type="transmembrane region" description="Helical" evidence="7">
    <location>
        <begin position="134"/>
        <end position="155"/>
    </location>
</feature>
<evidence type="ECO:0000256" key="7">
    <source>
        <dbReference type="RuleBase" id="RU363032"/>
    </source>
</evidence>
<comment type="similarity">
    <text evidence="7">Belongs to the binding-protein-dependent transport system permease family.</text>
</comment>
<accession>A0A7K3M2D8</accession>
<dbReference type="RefSeq" id="WP_162449863.1">
    <property type="nucleotide sequence ID" value="NZ_WLZY01000002.1"/>
</dbReference>
<gene>
    <name evidence="10" type="ORF">F7O44_08960</name>
</gene>
<dbReference type="GO" id="GO:0005886">
    <property type="term" value="C:plasma membrane"/>
    <property type="evidence" value="ECO:0007669"/>
    <property type="project" value="UniProtKB-SubCell"/>
</dbReference>
<evidence type="ECO:0000256" key="2">
    <source>
        <dbReference type="ARBA" id="ARBA00022448"/>
    </source>
</evidence>
<dbReference type="EMBL" id="WLZY01000002">
    <property type="protein sequence ID" value="NDL57197.1"/>
    <property type="molecule type" value="Genomic_DNA"/>
</dbReference>
<evidence type="ECO:0000256" key="3">
    <source>
        <dbReference type="ARBA" id="ARBA00022475"/>
    </source>
</evidence>
<evidence type="ECO:0000259" key="9">
    <source>
        <dbReference type="PROSITE" id="PS50928"/>
    </source>
</evidence>
<dbReference type="CDD" id="cd06261">
    <property type="entry name" value="TM_PBP2"/>
    <property type="match status" value="1"/>
</dbReference>
<keyword evidence="5 7" id="KW-1133">Transmembrane helix</keyword>
<feature type="transmembrane region" description="Helical" evidence="7">
    <location>
        <begin position="195"/>
        <end position="215"/>
    </location>
</feature>
<feature type="domain" description="ABC transmembrane type-1" evidence="9">
    <location>
        <begin position="92"/>
        <end position="312"/>
    </location>
</feature>
<feature type="transmembrane region" description="Helical" evidence="7">
    <location>
        <begin position="91"/>
        <end position="113"/>
    </location>
</feature>
<feature type="compositionally biased region" description="Basic residues" evidence="8">
    <location>
        <begin position="14"/>
        <end position="23"/>
    </location>
</feature>
<dbReference type="InterPro" id="IPR035906">
    <property type="entry name" value="MetI-like_sf"/>
</dbReference>
<organism evidence="10 11">
    <name type="scientific">Phytoactinopolyspora mesophila</name>
    <dbReference type="NCBI Taxonomy" id="2650750"/>
    <lineage>
        <taxon>Bacteria</taxon>
        <taxon>Bacillati</taxon>
        <taxon>Actinomycetota</taxon>
        <taxon>Actinomycetes</taxon>
        <taxon>Jiangellales</taxon>
        <taxon>Jiangellaceae</taxon>
        <taxon>Phytoactinopolyspora</taxon>
    </lineage>
</organism>